<protein>
    <submittedName>
        <fullName evidence="1">Uncharacterized protein</fullName>
    </submittedName>
</protein>
<dbReference type="Proteomes" id="UP000240904">
    <property type="component" value="Unassembled WGS sequence"/>
</dbReference>
<sequence>MQDSEWVQRAQFKENNGRNGYSLSTLFDTEMGSLDHPQRASLLGFYALLPIFNLETLDLQIGA</sequence>
<reference evidence="1 2" key="1">
    <citation type="submission" date="2018-03" db="EMBL/GenBank/DDBJ databases">
        <title>Whole genome sequencing of Histamine producing bacteria.</title>
        <authorList>
            <person name="Butler K."/>
        </authorList>
    </citation>
    <scope>NUCLEOTIDE SEQUENCE [LARGE SCALE GENOMIC DNA]</scope>
    <source>
        <strain evidence="1 2">DSM 16190</strain>
    </source>
</reference>
<organism evidence="1 2">
    <name type="scientific">Photobacterium lipolyticum</name>
    <dbReference type="NCBI Taxonomy" id="266810"/>
    <lineage>
        <taxon>Bacteria</taxon>
        <taxon>Pseudomonadati</taxon>
        <taxon>Pseudomonadota</taxon>
        <taxon>Gammaproteobacteria</taxon>
        <taxon>Vibrionales</taxon>
        <taxon>Vibrionaceae</taxon>
        <taxon>Photobacterium</taxon>
    </lineage>
</organism>
<proteinExistence type="predicted"/>
<dbReference type="EMBL" id="PYMC01000003">
    <property type="protein sequence ID" value="PSW06107.1"/>
    <property type="molecule type" value="Genomic_DNA"/>
</dbReference>
<comment type="caution">
    <text evidence="1">The sequence shown here is derived from an EMBL/GenBank/DDBJ whole genome shotgun (WGS) entry which is preliminary data.</text>
</comment>
<keyword evidence="2" id="KW-1185">Reference proteome</keyword>
<evidence type="ECO:0000313" key="1">
    <source>
        <dbReference type="EMBL" id="PSW06107.1"/>
    </source>
</evidence>
<name>A0A2T3N1A2_9GAMM</name>
<evidence type="ECO:0000313" key="2">
    <source>
        <dbReference type="Proteomes" id="UP000240904"/>
    </source>
</evidence>
<accession>A0A2T3N1A2</accession>
<dbReference type="AlphaFoldDB" id="A0A2T3N1A2"/>
<gene>
    <name evidence="1" type="ORF">C9I89_06240</name>
</gene>